<dbReference type="EMBL" id="GAMC01002300">
    <property type="protein sequence ID" value="JAC04256.1"/>
    <property type="molecule type" value="mRNA"/>
</dbReference>
<dbReference type="CTD" id="7275"/>
<evidence type="ECO:0000259" key="2">
    <source>
        <dbReference type="Pfam" id="PF14786"/>
    </source>
</evidence>
<reference evidence="3" key="3">
    <citation type="submission" date="2020-11" db="EMBL/GenBank/DDBJ databases">
        <authorList>
            <person name="Whitehead M."/>
        </authorList>
    </citation>
    <scope>NUCLEOTIDE SEQUENCE</scope>
    <source>
        <strain evidence="3">EGII</strain>
    </source>
</reference>
<name>W8BSB8_CERCA</name>
<protein>
    <submittedName>
        <fullName evidence="3">(Mediterranean fruit fly) hypothetical protein</fullName>
    </submittedName>
    <submittedName>
        <fullName evidence="4">Protein Tube</fullName>
    </submittedName>
</protein>
<dbReference type="SUPFAM" id="SSF47986">
    <property type="entry name" value="DEATH domain"/>
    <property type="match status" value="1"/>
</dbReference>
<keyword evidence="5" id="KW-1185">Reference proteome</keyword>
<dbReference type="InterPro" id="IPR029397">
    <property type="entry name" value="Tube_Death"/>
</dbReference>
<dbReference type="OrthoDB" id="4062651at2759"/>
<feature type="region of interest" description="Disordered" evidence="1">
    <location>
        <begin position="198"/>
        <end position="230"/>
    </location>
</feature>
<proteinExistence type="evidence at transcript level"/>
<feature type="compositionally biased region" description="Polar residues" evidence="1">
    <location>
        <begin position="471"/>
        <end position="499"/>
    </location>
</feature>
<dbReference type="KEGG" id="ccat:101459242"/>
<evidence type="ECO:0000313" key="5">
    <source>
        <dbReference type="Proteomes" id="UP000606786"/>
    </source>
</evidence>
<dbReference type="GeneID" id="101459242"/>
<evidence type="ECO:0000313" key="4">
    <source>
        <dbReference type="EMBL" id="JAC04256.1"/>
    </source>
</evidence>
<evidence type="ECO:0000256" key="1">
    <source>
        <dbReference type="SAM" id="MobiDB-lite"/>
    </source>
</evidence>
<organism evidence="4">
    <name type="scientific">Ceratitis capitata</name>
    <name type="common">Mediterranean fruit fly</name>
    <name type="synonym">Tephritis capitata</name>
    <dbReference type="NCBI Taxonomy" id="7213"/>
    <lineage>
        <taxon>Eukaryota</taxon>
        <taxon>Metazoa</taxon>
        <taxon>Ecdysozoa</taxon>
        <taxon>Arthropoda</taxon>
        <taxon>Hexapoda</taxon>
        <taxon>Insecta</taxon>
        <taxon>Pterygota</taxon>
        <taxon>Neoptera</taxon>
        <taxon>Endopterygota</taxon>
        <taxon>Diptera</taxon>
        <taxon>Brachycera</taxon>
        <taxon>Muscomorpha</taxon>
        <taxon>Tephritoidea</taxon>
        <taxon>Tephritidae</taxon>
        <taxon>Ceratitis</taxon>
        <taxon>Ceratitis</taxon>
    </lineage>
</organism>
<feature type="domain" description="Tube Death" evidence="2">
    <location>
        <begin position="2"/>
        <end position="150"/>
    </location>
</feature>
<sequence length="525" mass="57300">MYTRDTELRRLQSNDVNRLAETLGFDGGRKLMETIPKHWSNQHAVSVGESLTRDSHKWNGTSVVELKYKPEQVRLIEEATRQTSGCYFAEILIQEWSTSGRKHERPTVGFLLQLLIKADLWNAADFVAEHFLNEPAPERPLEGPGAKVDISIPTECFGSVADFVNDSVGFPDTETINDNAIFVDGLVDHNRDYYTKVSPFSKDVNNTAPKPPPRTRSARQQNTKQLLHQEQQLQPLTLTAQTNKETAIVDANGHIKRNQRDEPVDTSKEKTNFNFSLGDNITAHNIPELSDLLLVDSAPHSTEKPRDRHNEIPMLSILCCNTAEASGKIPSMPIATSISNEAIPLGHNATTTSGNTPNIPIIATTSNVASPLMAASSGLTASLPLLTELNMESASGEVVNSAVQERSSRRSSNPNQLQHQTSSPSQNVLSDGSRCSSLSNDSFDDDDENDLNGINMSDTGNVDIELADGNSGDQSLPNLSVFGRQSPNNDSSLTTVTCTSGENSFELSLNESSSTSTTDPTAQRK</sequence>
<feature type="compositionally biased region" description="Low complexity" evidence="1">
    <location>
        <begin position="500"/>
        <end position="518"/>
    </location>
</feature>
<accession>W8BSB8</accession>
<dbReference type="EMBL" id="CAJHJT010000001">
    <property type="protein sequence ID" value="CAD6993171.1"/>
    <property type="molecule type" value="Genomic_DNA"/>
</dbReference>
<gene>
    <name evidence="4" type="primary">TUBE</name>
    <name evidence="3" type="ORF">CCAP1982_LOCUS1995</name>
</gene>
<dbReference type="Proteomes" id="UP000606786">
    <property type="component" value="Unassembled WGS sequence"/>
</dbReference>
<feature type="compositionally biased region" description="Polar residues" evidence="1">
    <location>
        <begin position="401"/>
        <end position="435"/>
    </location>
</feature>
<reference evidence="4" key="1">
    <citation type="submission" date="2013-07" db="EMBL/GenBank/DDBJ databases">
        <authorList>
            <person name="Geib S."/>
        </authorList>
    </citation>
    <scope>NUCLEOTIDE SEQUENCE</scope>
</reference>
<reference evidence="4" key="2">
    <citation type="journal article" date="2014" name="BMC Genomics">
        <title>A genomic perspective to assessing quality of mass-reared SIT flies used in Mediterranean fruit fly (Ceratitis capitata) eradication in California.</title>
        <authorList>
            <person name="Calla B."/>
            <person name="Hall B."/>
            <person name="Hou S."/>
            <person name="Geib S.M."/>
        </authorList>
    </citation>
    <scope>NUCLEOTIDE SEQUENCE</scope>
</reference>
<dbReference type="InterPro" id="IPR011029">
    <property type="entry name" value="DEATH-like_dom_sf"/>
</dbReference>
<dbReference type="Pfam" id="PF14786">
    <property type="entry name" value="Death_2"/>
    <property type="match status" value="1"/>
</dbReference>
<evidence type="ECO:0000313" key="3">
    <source>
        <dbReference type="EMBL" id="CAD6993171.1"/>
    </source>
</evidence>
<feature type="region of interest" description="Disordered" evidence="1">
    <location>
        <begin position="397"/>
        <end position="525"/>
    </location>
</feature>
<dbReference type="AlphaFoldDB" id="W8BSB8"/>
<dbReference type="Gene3D" id="1.10.533.10">
    <property type="entry name" value="Death Domain, Fas"/>
    <property type="match status" value="1"/>
</dbReference>